<reference evidence="1" key="1">
    <citation type="submission" date="2022-02" db="EMBL/GenBank/DDBJ databases">
        <authorList>
            <person name="Henning P.M."/>
            <person name="McCubbin A.G."/>
            <person name="Shore J.S."/>
        </authorList>
    </citation>
    <scope>NUCLEOTIDE SEQUENCE</scope>
    <source>
        <strain evidence="1">F60SS</strain>
        <tissue evidence="1">Leaves</tissue>
    </source>
</reference>
<evidence type="ECO:0000313" key="1">
    <source>
        <dbReference type="EMBL" id="KAJ4842653.1"/>
    </source>
</evidence>
<protein>
    <submittedName>
        <fullName evidence="1">Uncharacterized protein</fullName>
    </submittedName>
</protein>
<dbReference type="EMBL" id="JAKUCV010002439">
    <property type="protein sequence ID" value="KAJ4842653.1"/>
    <property type="molecule type" value="Genomic_DNA"/>
</dbReference>
<comment type="caution">
    <text evidence="1">The sequence shown here is derived from an EMBL/GenBank/DDBJ whole genome shotgun (WGS) entry which is preliminary data.</text>
</comment>
<sequence length="100" mass="10951">MTPLFPNQMCGEDVCSDLAGSDSMWLSWPWILSSSRQLKLQATSMFVMLTNLVSDISPRSWAAIGFFCCGDSTTLSDSLAIGADKGLEIFYSLSPAMLER</sequence>
<reference evidence="1" key="2">
    <citation type="journal article" date="2023" name="Plants (Basel)">
        <title>Annotation of the Turnera subulata (Passifloraceae) Draft Genome Reveals the S-Locus Evolved after the Divergence of Turneroideae from Passifloroideae in a Stepwise Manner.</title>
        <authorList>
            <person name="Henning P.M."/>
            <person name="Roalson E.H."/>
            <person name="Mir W."/>
            <person name="McCubbin A.G."/>
            <person name="Shore J.S."/>
        </authorList>
    </citation>
    <scope>NUCLEOTIDE SEQUENCE</scope>
    <source>
        <strain evidence="1">F60SS</strain>
    </source>
</reference>
<accession>A0A9Q0JI65</accession>
<gene>
    <name evidence="1" type="ORF">Tsubulata_021291</name>
</gene>
<proteinExistence type="predicted"/>
<dbReference type="AlphaFoldDB" id="A0A9Q0JI65"/>
<name>A0A9Q0JI65_9ROSI</name>
<dbReference type="Proteomes" id="UP001141552">
    <property type="component" value="Unassembled WGS sequence"/>
</dbReference>
<keyword evidence="2" id="KW-1185">Reference proteome</keyword>
<evidence type="ECO:0000313" key="2">
    <source>
        <dbReference type="Proteomes" id="UP001141552"/>
    </source>
</evidence>
<organism evidence="1 2">
    <name type="scientific">Turnera subulata</name>
    <dbReference type="NCBI Taxonomy" id="218843"/>
    <lineage>
        <taxon>Eukaryota</taxon>
        <taxon>Viridiplantae</taxon>
        <taxon>Streptophyta</taxon>
        <taxon>Embryophyta</taxon>
        <taxon>Tracheophyta</taxon>
        <taxon>Spermatophyta</taxon>
        <taxon>Magnoliopsida</taxon>
        <taxon>eudicotyledons</taxon>
        <taxon>Gunneridae</taxon>
        <taxon>Pentapetalae</taxon>
        <taxon>rosids</taxon>
        <taxon>fabids</taxon>
        <taxon>Malpighiales</taxon>
        <taxon>Passifloraceae</taxon>
        <taxon>Turnera</taxon>
    </lineage>
</organism>